<dbReference type="OrthoDB" id="1394818at2759"/>
<dbReference type="GO" id="GO:0005737">
    <property type="term" value="C:cytoplasm"/>
    <property type="evidence" value="ECO:0007669"/>
    <property type="project" value="TreeGrafter"/>
</dbReference>
<sequence>MYTQSLNNKLKMAELAASIIGIVSAGAKVTLVLSQLAADIGSAGKEARMIGSEIRSFCTIVKTLGQTLGKLENSQYYSHCTELIGDMTEASLDMFTEILDAAEQLRRMTNGKAGKDGKFGIMERFQWAVFQKPKMILLRAAIEAYKSNLALMLGTLNTAEKVARHDISALTEDILAEEELDQSLLKSLELDQQTSLIELEQAKEETQQETTQGSHDQAISEPTFTPGTGRNAGFLSEADPLVQSLRAEIESLRTSLKGSFNHDTSSIKSRISRQSQRLSLLLETDQQRISQRWSALLVPAPSRATSGLYTSSLEIPSYQGTPHKQPNTDDAFYDRVLDWLMNAPISTRKSRLEALLRDSGVDLVPQLTAESKRDAEVAGDEVLAAYPSQSQPNPNEHQQGYQQAQTDEIVHEICKQMNLQDQNMQGLPQTVHEQNSYTVQLARRHIEQVPEELAALLGPKVERLALNHNKLTNLSSNFAACSQIRYLNLRFNRFQSVPTAILQLPLLEILDISRNKIQEIPEQITELTQLRVLQLSKNKIREIPAGLSKLNHLRILLLADNNIRRLPAEILAMNNSTEVKISGNPLEFLSLEEFEAFESRFLKDGEKDQYMARLDKDGKMIYAKQANEYPLGYRTQTSEIEYQEFLENLPHLSNIPNSSKKLPWKTSKKSRYPVVPEIGAIDDQEPLLGVPTATTPPMYHVDNTPPSEAGES</sequence>
<feature type="region of interest" description="Disordered" evidence="3">
    <location>
        <begin position="683"/>
        <end position="712"/>
    </location>
</feature>
<accession>A0A2T2NQZ0</accession>
<proteinExistence type="predicted"/>
<keyword evidence="1" id="KW-0433">Leucine-rich repeat</keyword>
<dbReference type="SMART" id="SM00369">
    <property type="entry name" value="LRR_TYP"/>
    <property type="match status" value="4"/>
</dbReference>
<dbReference type="InterPro" id="IPR003591">
    <property type="entry name" value="Leu-rich_rpt_typical-subtyp"/>
</dbReference>
<evidence type="ECO:0000256" key="3">
    <source>
        <dbReference type="SAM" id="MobiDB-lite"/>
    </source>
</evidence>
<dbReference type="InterPro" id="IPR032675">
    <property type="entry name" value="LRR_dom_sf"/>
</dbReference>
<dbReference type="Proteomes" id="UP000240883">
    <property type="component" value="Unassembled WGS sequence"/>
</dbReference>
<dbReference type="EMBL" id="KZ678134">
    <property type="protein sequence ID" value="PSN67823.1"/>
    <property type="molecule type" value="Genomic_DNA"/>
</dbReference>
<dbReference type="AlphaFoldDB" id="A0A2T2NQZ0"/>
<feature type="region of interest" description="Disordered" evidence="3">
    <location>
        <begin position="203"/>
        <end position="233"/>
    </location>
</feature>
<evidence type="ECO:0000313" key="5">
    <source>
        <dbReference type="Proteomes" id="UP000240883"/>
    </source>
</evidence>
<dbReference type="SUPFAM" id="SSF52058">
    <property type="entry name" value="L domain-like"/>
    <property type="match status" value="1"/>
</dbReference>
<dbReference type="Gene3D" id="3.80.10.10">
    <property type="entry name" value="Ribonuclease Inhibitor"/>
    <property type="match status" value="1"/>
</dbReference>
<name>A0A2T2NQZ0_CORCC</name>
<reference evidence="4 5" key="1">
    <citation type="journal article" date="2018" name="Front. Microbiol.">
        <title>Genome-Wide Analysis of Corynespora cassiicola Leaf Fall Disease Putative Effectors.</title>
        <authorList>
            <person name="Lopez D."/>
            <person name="Ribeiro S."/>
            <person name="Label P."/>
            <person name="Fumanal B."/>
            <person name="Venisse J.S."/>
            <person name="Kohler A."/>
            <person name="de Oliveira R.R."/>
            <person name="Labutti K."/>
            <person name="Lipzen A."/>
            <person name="Lail K."/>
            <person name="Bauer D."/>
            <person name="Ohm R.A."/>
            <person name="Barry K.W."/>
            <person name="Spatafora J."/>
            <person name="Grigoriev I.V."/>
            <person name="Martin F.M."/>
            <person name="Pujade-Renaud V."/>
        </authorList>
    </citation>
    <scope>NUCLEOTIDE SEQUENCE [LARGE SCALE GENOMIC DNA]</scope>
    <source>
        <strain evidence="4 5">Philippines</strain>
    </source>
</reference>
<keyword evidence="5" id="KW-1185">Reference proteome</keyword>
<dbReference type="InterPro" id="IPR050216">
    <property type="entry name" value="LRR_domain-containing"/>
</dbReference>
<organism evidence="4 5">
    <name type="scientific">Corynespora cassiicola Philippines</name>
    <dbReference type="NCBI Taxonomy" id="1448308"/>
    <lineage>
        <taxon>Eukaryota</taxon>
        <taxon>Fungi</taxon>
        <taxon>Dikarya</taxon>
        <taxon>Ascomycota</taxon>
        <taxon>Pezizomycotina</taxon>
        <taxon>Dothideomycetes</taxon>
        <taxon>Pleosporomycetidae</taxon>
        <taxon>Pleosporales</taxon>
        <taxon>Corynesporascaceae</taxon>
        <taxon>Corynespora</taxon>
    </lineage>
</organism>
<evidence type="ECO:0000313" key="4">
    <source>
        <dbReference type="EMBL" id="PSN67823.1"/>
    </source>
</evidence>
<dbReference type="STRING" id="1448308.A0A2T2NQZ0"/>
<feature type="compositionally biased region" description="Polar residues" evidence="3">
    <location>
        <begin position="213"/>
        <end position="228"/>
    </location>
</feature>
<dbReference type="InterPro" id="IPR001611">
    <property type="entry name" value="Leu-rich_rpt"/>
</dbReference>
<keyword evidence="2" id="KW-0677">Repeat</keyword>
<dbReference type="Pfam" id="PF13855">
    <property type="entry name" value="LRR_8"/>
    <property type="match status" value="1"/>
</dbReference>
<dbReference type="PANTHER" id="PTHR48051:SF1">
    <property type="entry name" value="RAS SUPPRESSOR PROTEIN 1"/>
    <property type="match status" value="1"/>
</dbReference>
<protein>
    <recommendedName>
        <fullName evidence="6">L domain-like protein</fullName>
    </recommendedName>
</protein>
<dbReference type="PANTHER" id="PTHR48051">
    <property type="match status" value="1"/>
</dbReference>
<gene>
    <name evidence="4" type="ORF">BS50DRAFT_620291</name>
</gene>
<evidence type="ECO:0000256" key="2">
    <source>
        <dbReference type="ARBA" id="ARBA00022737"/>
    </source>
</evidence>
<dbReference type="PROSITE" id="PS51450">
    <property type="entry name" value="LRR"/>
    <property type="match status" value="2"/>
</dbReference>
<evidence type="ECO:0008006" key="6">
    <source>
        <dbReference type="Google" id="ProtNLM"/>
    </source>
</evidence>
<evidence type="ECO:0000256" key="1">
    <source>
        <dbReference type="ARBA" id="ARBA00022614"/>
    </source>
</evidence>